<evidence type="ECO:0000313" key="3">
    <source>
        <dbReference type="Proteomes" id="UP000784294"/>
    </source>
</evidence>
<protein>
    <submittedName>
        <fullName evidence="2">Uncharacterized protein</fullName>
    </submittedName>
</protein>
<feature type="compositionally biased region" description="Low complexity" evidence="1">
    <location>
        <begin position="167"/>
        <end position="185"/>
    </location>
</feature>
<gene>
    <name evidence="2" type="ORF">PXEA_LOCUS14329</name>
</gene>
<dbReference type="Proteomes" id="UP000784294">
    <property type="component" value="Unassembled WGS sequence"/>
</dbReference>
<reference evidence="2" key="1">
    <citation type="submission" date="2018-11" db="EMBL/GenBank/DDBJ databases">
        <authorList>
            <consortium name="Pathogen Informatics"/>
        </authorList>
    </citation>
    <scope>NUCLEOTIDE SEQUENCE</scope>
</reference>
<dbReference type="EMBL" id="CAAALY010048470">
    <property type="protein sequence ID" value="VEL20889.1"/>
    <property type="molecule type" value="Genomic_DNA"/>
</dbReference>
<proteinExistence type="predicted"/>
<keyword evidence="3" id="KW-1185">Reference proteome</keyword>
<name>A0A448WUZ6_9PLAT</name>
<feature type="region of interest" description="Disordered" evidence="1">
    <location>
        <begin position="158"/>
        <end position="185"/>
    </location>
</feature>
<dbReference type="OrthoDB" id="418242at2759"/>
<organism evidence="2 3">
    <name type="scientific">Protopolystoma xenopodis</name>
    <dbReference type="NCBI Taxonomy" id="117903"/>
    <lineage>
        <taxon>Eukaryota</taxon>
        <taxon>Metazoa</taxon>
        <taxon>Spiralia</taxon>
        <taxon>Lophotrochozoa</taxon>
        <taxon>Platyhelminthes</taxon>
        <taxon>Monogenea</taxon>
        <taxon>Polyopisthocotylea</taxon>
        <taxon>Polystomatidea</taxon>
        <taxon>Polystomatidae</taxon>
        <taxon>Protopolystoma</taxon>
    </lineage>
</organism>
<accession>A0A448WUZ6</accession>
<evidence type="ECO:0000313" key="2">
    <source>
        <dbReference type="EMBL" id="VEL20889.1"/>
    </source>
</evidence>
<evidence type="ECO:0000256" key="1">
    <source>
        <dbReference type="SAM" id="MobiDB-lite"/>
    </source>
</evidence>
<sequence>MIDNWKLQKYSPSDSPKLWEKQLTRRGGIRFHPILCLQVAGTELNKQLITFAKEVIAYRKAAAESRAKRAAEANQISSVSICSTSLTTLICVIDDDTELGQEATRILASIGRERVGPPHSRQQGQFDSSTSREEYEGEMGALIRDYLDFRKLILTIDPPSGPDDDLPSGSLPGLTCSGSGTSASAAQSGVVGQTSLVVNFPQQVMPMTTGSGQVITNPSAGVQMAQMMSMQALQQLQQQQQHLLVTGQYVPGQLGNRNSDDVILVGTSGGPLLQPTDQVSQLILPAGQAAAHMMQLRGQMVAPHQAALQQQQQQQLFYVQQQQHQQTQQRHGKYCSQLFLLVILEIGSKIGEIQKRHSWYPVVTLIQK</sequence>
<dbReference type="AlphaFoldDB" id="A0A448WUZ6"/>
<comment type="caution">
    <text evidence="2">The sequence shown here is derived from an EMBL/GenBank/DDBJ whole genome shotgun (WGS) entry which is preliminary data.</text>
</comment>